<dbReference type="InterPro" id="IPR011604">
    <property type="entry name" value="PDDEXK-like_dom_sf"/>
</dbReference>
<feature type="domain" description="DUF83" evidence="1">
    <location>
        <begin position="4"/>
        <end position="168"/>
    </location>
</feature>
<reference evidence="4 5" key="2">
    <citation type="submission" date="2017-09" db="EMBL/GenBank/DDBJ databases">
        <title>Depth-based differentiation of microbial function through sediment-hosted aquifers and enrichment of novel symbionts in the deep terrestrial subsurface.</title>
        <authorList>
            <person name="Probst A.J."/>
            <person name="Ladd B."/>
            <person name="Jarett J.K."/>
            <person name="Geller-Mcgrath D.E."/>
            <person name="Sieber C.M."/>
            <person name="Emerson J.B."/>
            <person name="Anantharaman K."/>
            <person name="Thomas B.C."/>
            <person name="Malmstrom R."/>
            <person name="Stieglmeier M."/>
            <person name="Klingl A."/>
            <person name="Woyke T."/>
            <person name="Ryan C.M."/>
            <person name="Banfield J.F."/>
        </authorList>
    </citation>
    <scope>NUCLEOTIDE SEQUENCE [LARGE SCALE GENOMIC DNA]</scope>
    <source>
        <strain evidence="3">CG_4_10_14_3_um_filter_34_13</strain>
    </source>
</reference>
<dbReference type="Proteomes" id="UP000230646">
    <property type="component" value="Unassembled WGS sequence"/>
</dbReference>
<accession>A0A2M7PRE3</accession>
<organism evidence="2 5">
    <name type="scientific">Candidatus Infernicultor aquiphilus</name>
    <dbReference type="NCBI Taxonomy" id="1805029"/>
    <lineage>
        <taxon>Bacteria</taxon>
        <taxon>Pseudomonadati</taxon>
        <taxon>Atribacterota</taxon>
        <taxon>Candidatus Phoenicimicrobiia</taxon>
        <taxon>Candidatus Pheonicimicrobiales</taxon>
        <taxon>Candidatus Phoenicimicrobiaceae</taxon>
        <taxon>Candidatus Infernicultor</taxon>
    </lineage>
</organism>
<evidence type="ECO:0000313" key="2">
    <source>
        <dbReference type="EMBL" id="PIX34796.1"/>
    </source>
</evidence>
<gene>
    <name evidence="3" type="ORF">COZ07_03340</name>
    <name evidence="2" type="ORF">COZ58_02630</name>
</gene>
<evidence type="ECO:0000313" key="4">
    <source>
        <dbReference type="Proteomes" id="UP000230646"/>
    </source>
</evidence>
<name>A0A2M7K9I2_9BACT</name>
<dbReference type="PANTHER" id="PTHR37168">
    <property type="entry name" value="CRISPR-ASSOCIATED EXONUCLEASE CAS4"/>
    <property type="match status" value="1"/>
</dbReference>
<comment type="caution">
    <text evidence="2">The sequence shown here is derived from an EMBL/GenBank/DDBJ whole genome shotgun (WGS) entry which is preliminary data.</text>
</comment>
<protein>
    <submittedName>
        <fullName evidence="2">CRISPR-associated protein Cas4</fullName>
    </submittedName>
</protein>
<reference evidence="2" key="1">
    <citation type="submission" date="2017-09" db="EMBL/GenBank/DDBJ databases">
        <title>Depth-based differentiation of microbial function through sediment-hosted aquifers and enrichment of novel symbionts in the deep terrestrial subsurface.</title>
        <authorList>
            <person name="Probst A.J."/>
            <person name="Ladd B."/>
            <person name="Jarett J.K."/>
            <person name="Geller-Mcgrath D.E."/>
            <person name="Sieber C.M.K."/>
            <person name="Emerson J.B."/>
            <person name="Anantharaman K."/>
            <person name="Thomas B.C."/>
            <person name="Malmstrom R."/>
            <person name="Stieglmeier M."/>
            <person name="Klingl A."/>
            <person name="Woyke T."/>
            <person name="Ryan C.M."/>
            <person name="Banfield J.F."/>
        </authorList>
    </citation>
    <scope>NUCLEOTIDE SEQUENCE</scope>
    <source>
        <strain evidence="2">CG_4_8_14_3_um_filter_34_18</strain>
    </source>
</reference>
<evidence type="ECO:0000313" key="5">
    <source>
        <dbReference type="Proteomes" id="UP000231493"/>
    </source>
</evidence>
<dbReference type="InterPro" id="IPR022765">
    <property type="entry name" value="Dna2/Cas4_DUF83"/>
</dbReference>
<evidence type="ECO:0000259" key="1">
    <source>
        <dbReference type="Pfam" id="PF01930"/>
    </source>
</evidence>
<dbReference type="Proteomes" id="UP000231493">
    <property type="component" value="Unassembled WGS sequence"/>
</dbReference>
<dbReference type="AlphaFoldDB" id="A0A2M7K9I2"/>
<dbReference type="RefSeq" id="WP_406607179.1">
    <property type="nucleotide sequence ID" value="NZ_PFKO01000120.1"/>
</dbReference>
<dbReference type="PANTHER" id="PTHR37168:SF2">
    <property type="entry name" value="CRISPR-ASSOCIATED EXONUCLEASE CAS4"/>
    <property type="match status" value="1"/>
</dbReference>
<dbReference type="Gene3D" id="3.90.320.10">
    <property type="match status" value="1"/>
</dbReference>
<dbReference type="Pfam" id="PF01930">
    <property type="entry name" value="Cas_Cas4"/>
    <property type="match status" value="1"/>
</dbReference>
<sequence>MKITGTLINYYFHCKRQCWLFGNRINLEDNSEDVRIGRVLHELKDEEKDNTEISIENIKIDRITKDYLIEIKKSDADIEAVKWQVLLYLKKLKDKGIDKKGKIEFIEKNKQDKKIHYIELTDAYEKELIELSNKINNLLATKRPPLLMQQAKISNKCKKCAYYSYCYI</sequence>
<dbReference type="EMBL" id="PFKO01000120">
    <property type="protein sequence ID" value="PIY33115.1"/>
    <property type="molecule type" value="Genomic_DNA"/>
</dbReference>
<accession>A0A2M7K9I2</accession>
<evidence type="ECO:0000313" key="3">
    <source>
        <dbReference type="EMBL" id="PIY33115.1"/>
    </source>
</evidence>
<proteinExistence type="predicted"/>
<dbReference type="EMBL" id="PFIP01000048">
    <property type="protein sequence ID" value="PIX34796.1"/>
    <property type="molecule type" value="Genomic_DNA"/>
</dbReference>